<keyword evidence="5" id="KW-0325">Glycoprotein</keyword>
<evidence type="ECO:0000259" key="10">
    <source>
        <dbReference type="Pfam" id="PF03712"/>
    </source>
</evidence>
<evidence type="ECO:0000256" key="7">
    <source>
        <dbReference type="PIRSR" id="PIRSR600720-2"/>
    </source>
</evidence>
<dbReference type="InterPro" id="IPR014784">
    <property type="entry name" value="Cu2_ascorb_mOase-like_C"/>
</dbReference>
<feature type="binding site" evidence="7">
    <location>
        <position position="626"/>
    </location>
    <ligand>
        <name>Cu(2+)</name>
        <dbReference type="ChEBI" id="CHEBI:29036"/>
        <label>1</label>
        <note>catalytic</note>
    </ligand>
</feature>
<dbReference type="InterPro" id="IPR000720">
    <property type="entry name" value="PHM/PAL"/>
</dbReference>
<feature type="disulfide bond" evidence="8">
    <location>
        <begin position="821"/>
        <end position="843"/>
    </location>
</feature>
<dbReference type="GO" id="GO:0016020">
    <property type="term" value="C:membrane"/>
    <property type="evidence" value="ECO:0007669"/>
    <property type="project" value="InterPro"/>
</dbReference>
<evidence type="ECO:0000256" key="8">
    <source>
        <dbReference type="PIRSR" id="PIRSR600720-3"/>
    </source>
</evidence>
<evidence type="ECO:0000256" key="2">
    <source>
        <dbReference type="ARBA" id="ARBA00022723"/>
    </source>
</evidence>
<keyword evidence="4 8" id="KW-1015">Disulfide bond</keyword>
<evidence type="ECO:0000313" key="13">
    <source>
        <dbReference type="Proteomes" id="UP001190700"/>
    </source>
</evidence>
<dbReference type="EMBL" id="LGRX02014275">
    <property type="protein sequence ID" value="KAK3264914.1"/>
    <property type="molecule type" value="Genomic_DNA"/>
</dbReference>
<proteinExistence type="predicted"/>
<keyword evidence="3" id="KW-0732">Signal</keyword>
<dbReference type="GO" id="GO:0006518">
    <property type="term" value="P:peptide metabolic process"/>
    <property type="evidence" value="ECO:0007669"/>
    <property type="project" value="InterPro"/>
</dbReference>
<dbReference type="InterPro" id="IPR008977">
    <property type="entry name" value="PHM/PNGase_F_dom_sf"/>
</dbReference>
<feature type="non-terminal residue" evidence="12">
    <location>
        <position position="939"/>
    </location>
</feature>
<feature type="binding site" evidence="7">
    <location>
        <position position="767"/>
    </location>
    <ligand>
        <name>Cu(2+)</name>
        <dbReference type="ChEBI" id="CHEBI:29036"/>
        <label>1</label>
        <note>catalytic</note>
    </ligand>
</feature>
<dbReference type="GO" id="GO:0004504">
    <property type="term" value="F:peptidylglycine monooxygenase activity"/>
    <property type="evidence" value="ECO:0007669"/>
    <property type="project" value="UniProtKB-EC"/>
</dbReference>
<feature type="disulfide bond" evidence="8">
    <location>
        <begin position="632"/>
        <end position="654"/>
    </location>
</feature>
<dbReference type="Pfam" id="PF01082">
    <property type="entry name" value="Cu2_monooxygen"/>
    <property type="match status" value="1"/>
</dbReference>
<dbReference type="Gene3D" id="2.60.120.310">
    <property type="entry name" value="Copper type II, ascorbate-dependent monooxygenase, N-terminal domain"/>
    <property type="match status" value="1"/>
</dbReference>
<evidence type="ECO:0000256" key="5">
    <source>
        <dbReference type="ARBA" id="ARBA00023180"/>
    </source>
</evidence>
<evidence type="ECO:0000259" key="11">
    <source>
        <dbReference type="Pfam" id="PF07727"/>
    </source>
</evidence>
<dbReference type="PRINTS" id="PR00790">
    <property type="entry name" value="PAMONOXGNASE"/>
</dbReference>
<dbReference type="InterPro" id="IPR000323">
    <property type="entry name" value="Cu2_ascorb_mOase_N"/>
</dbReference>
<dbReference type="Pfam" id="PF03712">
    <property type="entry name" value="Cu2_monoox_C"/>
    <property type="match status" value="1"/>
</dbReference>
<dbReference type="Pfam" id="PF07727">
    <property type="entry name" value="RVT_2"/>
    <property type="match status" value="1"/>
</dbReference>
<dbReference type="InterPro" id="IPR024548">
    <property type="entry name" value="Cu2_monoox_C"/>
</dbReference>
<dbReference type="InterPro" id="IPR013103">
    <property type="entry name" value="RVT_2"/>
</dbReference>
<keyword evidence="13" id="KW-1185">Reference proteome</keyword>
<dbReference type="SUPFAM" id="SSF49742">
    <property type="entry name" value="PHM/PNGase F"/>
    <property type="match status" value="2"/>
</dbReference>
<accession>A0AAE0FS07</accession>
<feature type="binding site" evidence="7">
    <location>
        <position position="842"/>
    </location>
    <ligand>
        <name>Cu(2+)</name>
        <dbReference type="ChEBI" id="CHEBI:29036"/>
        <label>1</label>
        <note>catalytic</note>
    </ligand>
</feature>
<feature type="binding site" evidence="7">
    <location>
        <position position="765"/>
    </location>
    <ligand>
        <name>Cu(2+)</name>
        <dbReference type="ChEBI" id="CHEBI:29036"/>
        <label>1</label>
        <note>catalytic</note>
    </ligand>
</feature>
<dbReference type="GO" id="GO:0005507">
    <property type="term" value="F:copper ion binding"/>
    <property type="evidence" value="ECO:0007669"/>
    <property type="project" value="InterPro"/>
</dbReference>
<feature type="domain" description="Reverse transcriptase Ty1/copia-type" evidence="11">
    <location>
        <begin position="287"/>
        <end position="495"/>
    </location>
</feature>
<dbReference type="InterPro" id="IPR036939">
    <property type="entry name" value="Cu2_ascorb_mOase_N_sf"/>
</dbReference>
<name>A0AAE0FS07_9CHLO</name>
<comment type="caution">
    <text evidence="12">The sequence shown here is derived from an EMBL/GenBank/DDBJ whole genome shotgun (WGS) entry which is preliminary data.</text>
</comment>
<reference evidence="12 13" key="1">
    <citation type="journal article" date="2015" name="Genome Biol. Evol.">
        <title>Comparative Genomics of a Bacterivorous Green Alga Reveals Evolutionary Causalities and Consequences of Phago-Mixotrophic Mode of Nutrition.</title>
        <authorList>
            <person name="Burns J.A."/>
            <person name="Paasch A."/>
            <person name="Narechania A."/>
            <person name="Kim E."/>
        </authorList>
    </citation>
    <scope>NUCLEOTIDE SEQUENCE [LARGE SCALE GENOMIC DNA]</scope>
    <source>
        <strain evidence="12 13">PLY_AMNH</strain>
    </source>
</reference>
<organism evidence="12 13">
    <name type="scientific">Cymbomonas tetramitiformis</name>
    <dbReference type="NCBI Taxonomy" id="36881"/>
    <lineage>
        <taxon>Eukaryota</taxon>
        <taxon>Viridiplantae</taxon>
        <taxon>Chlorophyta</taxon>
        <taxon>Pyramimonadophyceae</taxon>
        <taxon>Pyramimonadales</taxon>
        <taxon>Pyramimonadaceae</taxon>
        <taxon>Cymbomonas</taxon>
    </lineage>
</organism>
<dbReference type="AlphaFoldDB" id="A0AAE0FS07"/>
<evidence type="ECO:0000259" key="9">
    <source>
        <dbReference type="Pfam" id="PF01082"/>
    </source>
</evidence>
<evidence type="ECO:0000256" key="4">
    <source>
        <dbReference type="ARBA" id="ARBA00023157"/>
    </source>
</evidence>
<comment type="catalytic activity">
    <reaction evidence="6">
        <text>a [peptide]-C-terminal glycine + 2 L-ascorbate + O2 = a [peptide]-C-terminal (2S)-2-hydroxyglycine + 2 monodehydro-L-ascorbate radical + H2O</text>
        <dbReference type="Rhea" id="RHEA:21452"/>
        <dbReference type="Rhea" id="RHEA-COMP:13486"/>
        <dbReference type="Rhea" id="RHEA-COMP:15321"/>
        <dbReference type="ChEBI" id="CHEBI:15377"/>
        <dbReference type="ChEBI" id="CHEBI:15379"/>
        <dbReference type="ChEBI" id="CHEBI:38290"/>
        <dbReference type="ChEBI" id="CHEBI:59513"/>
        <dbReference type="ChEBI" id="CHEBI:137000"/>
        <dbReference type="ChEBI" id="CHEBI:142768"/>
        <dbReference type="EC" id="1.14.17.3"/>
    </reaction>
</comment>
<evidence type="ECO:0000256" key="6">
    <source>
        <dbReference type="ARBA" id="ARBA00048431"/>
    </source>
</evidence>
<evidence type="ECO:0000256" key="1">
    <source>
        <dbReference type="ARBA" id="ARBA00012689"/>
    </source>
</evidence>
<feature type="binding site" evidence="7">
    <location>
        <position position="625"/>
    </location>
    <ligand>
        <name>Cu(2+)</name>
        <dbReference type="ChEBI" id="CHEBI:29036"/>
        <label>1</label>
        <note>catalytic</note>
    </ligand>
</feature>
<dbReference type="Proteomes" id="UP001190700">
    <property type="component" value="Unassembled WGS sequence"/>
</dbReference>
<evidence type="ECO:0000256" key="3">
    <source>
        <dbReference type="ARBA" id="ARBA00022729"/>
    </source>
</evidence>
<protein>
    <recommendedName>
        <fullName evidence="1">peptidylglycine monooxygenase</fullName>
        <ecNumber evidence="1">1.14.17.3</ecNumber>
    </recommendedName>
</protein>
<comment type="cofactor">
    <cofactor evidence="7">
        <name>Cu(2+)</name>
        <dbReference type="ChEBI" id="CHEBI:29036"/>
    </cofactor>
    <text evidence="7">Binds 2 Cu(2+) ions per subunit.</text>
</comment>
<keyword evidence="2 7" id="KW-0479">Metal-binding</keyword>
<feature type="domain" description="Copper type II ascorbate-dependent monooxygenase N-terminal" evidence="9">
    <location>
        <begin position="584"/>
        <end position="698"/>
    </location>
</feature>
<gene>
    <name evidence="12" type="ORF">CYMTET_26370</name>
</gene>
<keyword evidence="7" id="KW-0186">Copper</keyword>
<sequence>MHEFQAQIEVLWRDMAKIMTTTLKTRYRYVGNLPNSVHLCFDTTKAKLKELAKPTFLPDYDVISKHLANTDEALREPSTDAEPYTRSLYPIRRPHELKSNAILDIACSKHSTEAHAYVQVHDAQQNLPVWTKLKHYLAMDKSHYSVLQRYLRHRQKHGDTNVHYPCFAQCAARPVDRMKYHPATIVSVDHDPDAKLRYQVYFDSMDKHSTAYCDTDAVVLDSKVKAMLVATRDSGDDPTDFPDDVFMDEPDDVKATAALLGPNRHHWNAAKHKEMDGVTEEGRAVMVKSFPQNAKVLPTKLVCKKKRKPDGTLDKFKMRCTTRGDLDKSYYSDFDVFAPTANLHTFRLLMTLCILHGCMPYHYDVSQAFLQAPIPEDEQYYIKFPKKYTHPEGYIGAKMLYALYGHRTSGRLWSETAHKFMSDNFPTLERFTYDECLYIGTVDGKLLFVLIYVDDFVVGAQDEATRVNFHNRLMDTFTATYSGVINQFLQLKIDVTTKVNDNGDSVPVKIDISNERSIEHLAAKFQVNTAKQQPRSPMIEGLNIQLSPSRPSIQSETKMALRGVVWAALWCAALVGEASAFHADILMPNVSVPHDEAYLATYIKLPENAAYILGFEPLIEEGRVHHLLLFGCTTPNVKLDDGKSDARMGMGSVCGDRSESILYGWAMDAPALKLPKGHGFPVGNLTDIHYIAIQVHYMFKLKDKDTSGIRLLLGTSETVIEKYVGTFGMIVEDLTIPPGKEAVDVSVECVNGLEIPIQALAFRVHAHGLGVYNRLDRAGLGGIFGSNDVKLLQRTPQLPQTFESVNQTIVFQPGDRMRMTCRYNSTGMDHTVYDGDHNKDEMCILYLMFTSDTPIPAMECSGYYDSPTTFSPKGNYGIALGSHALLPAKAAAERRRALPGSGKEKAPIGQIGGISLTPDGRTLVVFHRGDRQWGDDTFS</sequence>
<dbReference type="PANTHER" id="PTHR10680">
    <property type="entry name" value="PEPTIDYL-GLYCINE ALPHA-AMIDATING MONOOXYGENASE"/>
    <property type="match status" value="1"/>
</dbReference>
<dbReference type="Gene3D" id="2.60.120.230">
    <property type="match status" value="1"/>
</dbReference>
<evidence type="ECO:0000313" key="12">
    <source>
        <dbReference type="EMBL" id="KAK3264914.1"/>
    </source>
</evidence>
<feature type="domain" description="Copper type II ascorbate-dependent monooxygenase C-terminal" evidence="10">
    <location>
        <begin position="730"/>
        <end position="860"/>
    </location>
</feature>
<feature type="binding site" evidence="7">
    <location>
        <position position="696"/>
    </location>
    <ligand>
        <name>Cu(2+)</name>
        <dbReference type="ChEBI" id="CHEBI:29036"/>
        <label>1</label>
        <note>catalytic</note>
    </ligand>
</feature>
<dbReference type="EC" id="1.14.17.3" evidence="1"/>
<dbReference type="PANTHER" id="PTHR10680:SF14">
    <property type="entry name" value="PEPTIDYL-GLYCINE ALPHA-AMIDATING MONOOXYGENASE"/>
    <property type="match status" value="1"/>
</dbReference>